<dbReference type="Pfam" id="PF00583">
    <property type="entry name" value="Acetyltransf_1"/>
    <property type="match status" value="1"/>
</dbReference>
<dbReference type="EMBL" id="BOVK01000018">
    <property type="protein sequence ID" value="GIQ68726.1"/>
    <property type="molecule type" value="Genomic_DNA"/>
</dbReference>
<organism evidence="2 3">
    <name type="scientific">Xylanibacillus composti</name>
    <dbReference type="NCBI Taxonomy" id="1572762"/>
    <lineage>
        <taxon>Bacteria</taxon>
        <taxon>Bacillati</taxon>
        <taxon>Bacillota</taxon>
        <taxon>Bacilli</taxon>
        <taxon>Bacillales</taxon>
        <taxon>Paenibacillaceae</taxon>
        <taxon>Xylanibacillus</taxon>
    </lineage>
</organism>
<dbReference type="AlphaFoldDB" id="A0A8J4H394"/>
<dbReference type="InterPro" id="IPR000182">
    <property type="entry name" value="GNAT_dom"/>
</dbReference>
<proteinExistence type="predicted"/>
<dbReference type="GO" id="GO:0016747">
    <property type="term" value="F:acyltransferase activity, transferring groups other than amino-acyl groups"/>
    <property type="evidence" value="ECO:0007669"/>
    <property type="project" value="InterPro"/>
</dbReference>
<dbReference type="SUPFAM" id="SSF55729">
    <property type="entry name" value="Acyl-CoA N-acyltransferases (Nat)"/>
    <property type="match status" value="1"/>
</dbReference>
<sequence length="175" mass="19714">MNVHIRRMQQEDIRVIHQALADNQMGKPLAYIERCWAEHQSGARVTLIALRRKQFAGWLHLLAHSNYPPFQAAGIPEINNFEVLPAYRKQGVGKELMDAIEQIAFAQYPEVGIGVGMNASYGQAQRLYVRRGYMPDGRGLYDGQRQVQQGDTVQVGHDLALYLTKKRAEGKGLAP</sequence>
<protein>
    <submittedName>
        <fullName evidence="2">N-acetyltransferase</fullName>
    </submittedName>
</protein>
<dbReference type="PROSITE" id="PS51186">
    <property type="entry name" value="GNAT"/>
    <property type="match status" value="1"/>
</dbReference>
<evidence type="ECO:0000259" key="1">
    <source>
        <dbReference type="PROSITE" id="PS51186"/>
    </source>
</evidence>
<reference evidence="2" key="1">
    <citation type="submission" date="2021-04" db="EMBL/GenBank/DDBJ databases">
        <title>Draft genome sequence of Xylanibacillus composti strain K13.</title>
        <authorList>
            <person name="Uke A."/>
            <person name="Chhe C."/>
            <person name="Baramee S."/>
            <person name="Kosugi A."/>
        </authorList>
    </citation>
    <scope>NUCLEOTIDE SEQUENCE</scope>
    <source>
        <strain evidence="2">K13</strain>
    </source>
</reference>
<dbReference type="Gene3D" id="3.40.630.30">
    <property type="match status" value="1"/>
</dbReference>
<feature type="domain" description="N-acetyltransferase" evidence="1">
    <location>
        <begin position="3"/>
        <end position="168"/>
    </location>
</feature>
<dbReference type="InterPro" id="IPR016181">
    <property type="entry name" value="Acyl_CoA_acyltransferase"/>
</dbReference>
<dbReference type="CDD" id="cd04301">
    <property type="entry name" value="NAT_SF"/>
    <property type="match status" value="1"/>
</dbReference>
<keyword evidence="3" id="KW-1185">Reference proteome</keyword>
<evidence type="ECO:0000313" key="2">
    <source>
        <dbReference type="EMBL" id="GIQ68726.1"/>
    </source>
</evidence>
<evidence type="ECO:0000313" key="3">
    <source>
        <dbReference type="Proteomes" id="UP000677918"/>
    </source>
</evidence>
<accession>A0A8J4H394</accession>
<comment type="caution">
    <text evidence="2">The sequence shown here is derived from an EMBL/GenBank/DDBJ whole genome shotgun (WGS) entry which is preliminary data.</text>
</comment>
<name>A0A8J4H394_9BACL</name>
<dbReference type="RefSeq" id="WP_213411377.1">
    <property type="nucleotide sequence ID" value="NZ_BOVK01000018.1"/>
</dbReference>
<gene>
    <name evidence="2" type="ORF">XYCOK13_15500</name>
</gene>
<dbReference type="Proteomes" id="UP000677918">
    <property type="component" value="Unassembled WGS sequence"/>
</dbReference>